<protein>
    <submittedName>
        <fullName evidence="1">Uncharacterized protein</fullName>
    </submittedName>
</protein>
<accession>A0A2P2M694</accession>
<name>A0A2P2M694_RHIMU</name>
<dbReference type="AlphaFoldDB" id="A0A2P2M694"/>
<dbReference type="EMBL" id="GGEC01045240">
    <property type="protein sequence ID" value="MBX25724.1"/>
    <property type="molecule type" value="Transcribed_RNA"/>
</dbReference>
<evidence type="ECO:0000313" key="1">
    <source>
        <dbReference type="EMBL" id="MBX25724.1"/>
    </source>
</evidence>
<organism evidence="1">
    <name type="scientific">Rhizophora mucronata</name>
    <name type="common">Asiatic mangrove</name>
    <dbReference type="NCBI Taxonomy" id="61149"/>
    <lineage>
        <taxon>Eukaryota</taxon>
        <taxon>Viridiplantae</taxon>
        <taxon>Streptophyta</taxon>
        <taxon>Embryophyta</taxon>
        <taxon>Tracheophyta</taxon>
        <taxon>Spermatophyta</taxon>
        <taxon>Magnoliopsida</taxon>
        <taxon>eudicotyledons</taxon>
        <taxon>Gunneridae</taxon>
        <taxon>Pentapetalae</taxon>
        <taxon>rosids</taxon>
        <taxon>fabids</taxon>
        <taxon>Malpighiales</taxon>
        <taxon>Rhizophoraceae</taxon>
        <taxon>Rhizophora</taxon>
    </lineage>
</organism>
<sequence length="63" mass="7666">MGLSLTITSSRLTQRFSKWRVIYNMYVLLDVTQSERKMMLVTPLTTRFFKSIEIFICFIYHYF</sequence>
<proteinExistence type="predicted"/>
<dbReference type="EMBL" id="GGEC01045236">
    <property type="protein sequence ID" value="MBX25720.1"/>
    <property type="molecule type" value="Transcribed_RNA"/>
</dbReference>
<reference evidence="1" key="1">
    <citation type="submission" date="2018-02" db="EMBL/GenBank/DDBJ databases">
        <title>Rhizophora mucronata_Transcriptome.</title>
        <authorList>
            <person name="Meera S.P."/>
            <person name="Sreeshan A."/>
            <person name="Augustine A."/>
        </authorList>
    </citation>
    <scope>NUCLEOTIDE SEQUENCE</scope>
    <source>
        <tissue evidence="1">Leaf</tissue>
    </source>
</reference>